<keyword evidence="3" id="KW-1185">Reference proteome</keyword>
<protein>
    <submittedName>
        <fullName evidence="2">Uncharacterized protein</fullName>
    </submittedName>
</protein>
<dbReference type="AlphaFoldDB" id="A0A0E0ASK4"/>
<evidence type="ECO:0000256" key="1">
    <source>
        <dbReference type="SAM" id="MobiDB-lite"/>
    </source>
</evidence>
<dbReference type="EnsemblPlants" id="OGLUM08G07580.2">
    <property type="protein sequence ID" value="OGLUM08G07580.2"/>
    <property type="gene ID" value="OGLUM08G07580"/>
</dbReference>
<accession>A0A0E0ASK4</accession>
<proteinExistence type="predicted"/>
<sequence length="90" mass="9514">MVILPHGPPYMEGSISLPVLPSLSSPMAALPDVRRQAASCRCAISAPGGPASIGSSLRGIGDGGRKLQLRPDRRRPRRRASAESSVTPWQ</sequence>
<dbReference type="Proteomes" id="UP000026961">
    <property type="component" value="Chromosome 8"/>
</dbReference>
<dbReference type="HOGENOM" id="CLU_2444463_0_0_1"/>
<feature type="compositionally biased region" description="Low complexity" evidence="1">
    <location>
        <begin position="47"/>
        <end position="56"/>
    </location>
</feature>
<evidence type="ECO:0000313" key="2">
    <source>
        <dbReference type="EnsemblPlants" id="OGLUM08G07580.2"/>
    </source>
</evidence>
<dbReference type="Gramene" id="OGLUM08G07580.2">
    <property type="protein sequence ID" value="OGLUM08G07580.2"/>
    <property type="gene ID" value="OGLUM08G07580"/>
</dbReference>
<organism evidence="2">
    <name type="scientific">Oryza glumipatula</name>
    <dbReference type="NCBI Taxonomy" id="40148"/>
    <lineage>
        <taxon>Eukaryota</taxon>
        <taxon>Viridiplantae</taxon>
        <taxon>Streptophyta</taxon>
        <taxon>Embryophyta</taxon>
        <taxon>Tracheophyta</taxon>
        <taxon>Spermatophyta</taxon>
        <taxon>Magnoliopsida</taxon>
        <taxon>Liliopsida</taxon>
        <taxon>Poales</taxon>
        <taxon>Poaceae</taxon>
        <taxon>BOP clade</taxon>
        <taxon>Oryzoideae</taxon>
        <taxon>Oryzeae</taxon>
        <taxon>Oryzinae</taxon>
        <taxon>Oryza</taxon>
    </lineage>
</organism>
<evidence type="ECO:0000313" key="3">
    <source>
        <dbReference type="Proteomes" id="UP000026961"/>
    </source>
</evidence>
<name>A0A0E0ASK4_9ORYZ</name>
<reference evidence="2" key="2">
    <citation type="submission" date="2018-05" db="EMBL/GenBank/DDBJ databases">
        <title>OgluRS3 (Oryza glumaepatula Reference Sequence Version 3).</title>
        <authorList>
            <person name="Zhang J."/>
            <person name="Kudrna D."/>
            <person name="Lee S."/>
            <person name="Talag J."/>
            <person name="Welchert J."/>
            <person name="Wing R.A."/>
        </authorList>
    </citation>
    <scope>NUCLEOTIDE SEQUENCE [LARGE SCALE GENOMIC DNA]</scope>
</reference>
<reference evidence="2" key="1">
    <citation type="submission" date="2015-04" db="UniProtKB">
        <authorList>
            <consortium name="EnsemblPlants"/>
        </authorList>
    </citation>
    <scope>IDENTIFICATION</scope>
</reference>
<feature type="region of interest" description="Disordered" evidence="1">
    <location>
        <begin position="47"/>
        <end position="90"/>
    </location>
</feature>